<evidence type="ECO:0000313" key="3">
    <source>
        <dbReference type="Proteomes" id="UP000282529"/>
    </source>
</evidence>
<organism evidence="2 3">
    <name type="scientific">Paenibacillus rhizophilus</name>
    <dbReference type="NCBI Taxonomy" id="1850366"/>
    <lineage>
        <taxon>Bacteria</taxon>
        <taxon>Bacillati</taxon>
        <taxon>Bacillota</taxon>
        <taxon>Bacilli</taxon>
        <taxon>Bacillales</taxon>
        <taxon>Paenibacillaceae</taxon>
        <taxon>Paenibacillus</taxon>
    </lineage>
</organism>
<protein>
    <submittedName>
        <fullName evidence="2">DUF4422 domain-containing protein</fullName>
    </submittedName>
</protein>
<accession>A0A3N9PBN8</accession>
<dbReference type="InterPro" id="IPR025536">
    <property type="entry name" value="DUF4422"/>
</dbReference>
<name>A0A3N9PBN8_9BACL</name>
<comment type="caution">
    <text evidence="2">The sequence shown here is derived from an EMBL/GenBank/DDBJ whole genome shotgun (WGS) entry which is preliminary data.</text>
</comment>
<dbReference type="RefSeq" id="WP_124695163.1">
    <property type="nucleotide sequence ID" value="NZ_JBHUFE010000004.1"/>
</dbReference>
<sequence>MKIKILVATHKKYEMPSEGIYTPIHVGREGRIDLGYQGDNTGDNISSKNSNYCELTAIYWAWKNVTCDIIGLCHYRRYFSINNSKLNSKLTNILNEIQIIDIMKNYDIIMPQKVLTNKHTVESHYIKYHRSQDLKEIRNILSEKYPIYLNSFDKVMSGKELYLFNMFITNKNLFNEYSNWLFDILFELEMRLDISSYDRYQQRIFGFLSERLFNVWLVHRNLKIKEVPVINLEPVEFSMRLKRIPKKIKMLISKKILKTNERR</sequence>
<evidence type="ECO:0000259" key="1">
    <source>
        <dbReference type="Pfam" id="PF14393"/>
    </source>
</evidence>
<feature type="domain" description="DUF4422" evidence="1">
    <location>
        <begin position="4"/>
        <end position="220"/>
    </location>
</feature>
<keyword evidence="3" id="KW-1185">Reference proteome</keyword>
<dbReference type="EMBL" id="RQPI01000003">
    <property type="protein sequence ID" value="RQW12434.1"/>
    <property type="molecule type" value="Genomic_DNA"/>
</dbReference>
<dbReference type="OrthoDB" id="9798746at2"/>
<proteinExistence type="predicted"/>
<dbReference type="AlphaFoldDB" id="A0A3N9PBN8"/>
<evidence type="ECO:0000313" key="2">
    <source>
        <dbReference type="EMBL" id="RQW12434.1"/>
    </source>
</evidence>
<reference evidence="2 3" key="1">
    <citation type="submission" date="2018-11" db="EMBL/GenBank/DDBJ databases">
        <title>Genome sequence of strain 7197.</title>
        <authorList>
            <person name="Gao J."/>
            <person name="Sun J."/>
        </authorList>
    </citation>
    <scope>NUCLEOTIDE SEQUENCE [LARGE SCALE GENOMIC DNA]</scope>
    <source>
        <strain evidence="2 3">7197</strain>
    </source>
</reference>
<dbReference type="Pfam" id="PF14393">
    <property type="entry name" value="DUF4422"/>
    <property type="match status" value="1"/>
</dbReference>
<dbReference type="Proteomes" id="UP000282529">
    <property type="component" value="Unassembled WGS sequence"/>
</dbReference>
<gene>
    <name evidence="2" type="ORF">EH198_08830</name>
</gene>